<dbReference type="GO" id="GO:0016114">
    <property type="term" value="P:terpenoid biosynthetic process"/>
    <property type="evidence" value="ECO:0007669"/>
    <property type="project" value="UniProtKB-UniRule"/>
</dbReference>
<organism evidence="7 8">
    <name type="scientific">Helicobacter mehlei</name>
    <dbReference type="NCBI Taxonomy" id="2316080"/>
    <lineage>
        <taxon>Bacteria</taxon>
        <taxon>Pseudomonadati</taxon>
        <taxon>Campylobacterota</taxon>
        <taxon>Epsilonproteobacteria</taxon>
        <taxon>Campylobacterales</taxon>
        <taxon>Helicobacteraceae</taxon>
        <taxon>Helicobacter</taxon>
    </lineage>
</organism>
<evidence type="ECO:0000256" key="5">
    <source>
        <dbReference type="NCBIfam" id="TIGR00154"/>
    </source>
</evidence>
<keyword evidence="2" id="KW-0547">Nucleotide-binding</keyword>
<evidence type="ECO:0000313" key="8">
    <source>
        <dbReference type="Proteomes" id="UP000319322"/>
    </source>
</evidence>
<dbReference type="NCBIfam" id="NF003216">
    <property type="entry name" value="PRK04181.1"/>
    <property type="match status" value="1"/>
</dbReference>
<dbReference type="InterPro" id="IPR014721">
    <property type="entry name" value="Ribsml_uS5_D2-typ_fold_subgr"/>
</dbReference>
<dbReference type="InterPro" id="IPR004424">
    <property type="entry name" value="IspE"/>
</dbReference>
<dbReference type="Gene3D" id="3.30.70.890">
    <property type="entry name" value="GHMP kinase, C-terminal domain"/>
    <property type="match status" value="1"/>
</dbReference>
<dbReference type="InterPro" id="IPR006204">
    <property type="entry name" value="GHMP_kinase_N_dom"/>
</dbReference>
<evidence type="ECO:0000259" key="6">
    <source>
        <dbReference type="Pfam" id="PF00288"/>
    </source>
</evidence>
<dbReference type="PANTHER" id="PTHR43527">
    <property type="entry name" value="4-DIPHOSPHOCYTIDYL-2-C-METHYL-D-ERYTHRITOL KINASE, CHLOROPLASTIC"/>
    <property type="match status" value="1"/>
</dbReference>
<accession>A0A553UIW2</accession>
<protein>
    <recommendedName>
        <fullName evidence="5">4-(cytidine 5'-diphospho)-2-C-methyl-D-erythritol kinase</fullName>
        <ecNumber evidence="5">2.7.1.148</ecNumber>
    </recommendedName>
</protein>
<reference evidence="7 8" key="1">
    <citation type="submission" date="2019-07" db="EMBL/GenBank/DDBJ databases">
        <title>Helicobacter labacensis sp. nov., Helicobacter mehlei sp. nov. and Helicobacter vulpis sp. nov., isolated from gastric mucosa of red fox (Vulpis vulpis).</title>
        <authorList>
            <person name="Kusar D."/>
            <person name="Gruntar I."/>
            <person name="Pate M."/>
            <person name="Zajc U."/>
            <person name="Ocepek M."/>
        </authorList>
    </citation>
    <scope>NUCLEOTIDE SEQUENCE [LARGE SCALE GENOMIC DNA]</scope>
    <source>
        <strain evidence="7 8">L8b</strain>
    </source>
</reference>
<dbReference type="GO" id="GO:0005524">
    <property type="term" value="F:ATP binding"/>
    <property type="evidence" value="ECO:0007669"/>
    <property type="project" value="UniProtKB-KW"/>
</dbReference>
<dbReference type="OrthoDB" id="9809438at2"/>
<dbReference type="SUPFAM" id="SSF54211">
    <property type="entry name" value="Ribosomal protein S5 domain 2-like"/>
    <property type="match status" value="1"/>
</dbReference>
<dbReference type="InterPro" id="IPR036554">
    <property type="entry name" value="GHMP_kinase_C_sf"/>
</dbReference>
<evidence type="ECO:0000256" key="2">
    <source>
        <dbReference type="ARBA" id="ARBA00022741"/>
    </source>
</evidence>
<dbReference type="Gene3D" id="3.30.230.10">
    <property type="match status" value="1"/>
</dbReference>
<dbReference type="AlphaFoldDB" id="A0A553UIW2"/>
<dbReference type="SUPFAM" id="SSF55060">
    <property type="entry name" value="GHMP Kinase, C-terminal domain"/>
    <property type="match status" value="1"/>
</dbReference>
<sequence>MIPFSFEVYPKINVFLKILGLHGGYHTLISRLVLVKNTFKDFVSIQAGSAFALKGNFGCALQENTIYQMLQVLKCHLQAKQTPPSLLKLLDTLHVEVEKHIPTQAGLGGGSADAGVLLAQLNRHLNLDLSLPECYAIGAQVGSDVNFFISGYPSAHVYGRGEWVSPFEEPPLEWEILTPPMACQTARVYALFEKTSPFGGMHLPSDQLLKKYGRSALNDLLTPALKAYPKLAQLDKQLPPHWFFSGSGGSFFTLKGSA</sequence>
<evidence type="ECO:0000256" key="1">
    <source>
        <dbReference type="ARBA" id="ARBA00022679"/>
    </source>
</evidence>
<gene>
    <name evidence="7" type="ORF">FNE76_07480</name>
</gene>
<evidence type="ECO:0000256" key="4">
    <source>
        <dbReference type="ARBA" id="ARBA00022840"/>
    </source>
</evidence>
<name>A0A553UIW2_9HELI</name>
<keyword evidence="1 7" id="KW-0808">Transferase</keyword>
<feature type="domain" description="GHMP kinase N-terminal" evidence="6">
    <location>
        <begin position="65"/>
        <end position="151"/>
    </location>
</feature>
<dbReference type="NCBIfam" id="TIGR00154">
    <property type="entry name" value="ispE"/>
    <property type="match status" value="1"/>
</dbReference>
<dbReference type="GO" id="GO:0050515">
    <property type="term" value="F:4-(cytidine 5'-diphospho)-2-C-methyl-D-erythritol kinase activity"/>
    <property type="evidence" value="ECO:0007669"/>
    <property type="project" value="UniProtKB-UniRule"/>
</dbReference>
<dbReference type="EMBL" id="VKGC01000029">
    <property type="protein sequence ID" value="TSA80148.1"/>
    <property type="molecule type" value="Genomic_DNA"/>
</dbReference>
<evidence type="ECO:0000256" key="3">
    <source>
        <dbReference type="ARBA" id="ARBA00022777"/>
    </source>
</evidence>
<comment type="caution">
    <text evidence="7">The sequence shown here is derived from an EMBL/GenBank/DDBJ whole genome shotgun (WGS) entry which is preliminary data.</text>
</comment>
<reference evidence="7 8" key="3">
    <citation type="submission" date="2019-07" db="EMBL/GenBank/DDBJ databases">
        <authorList>
            <person name="Papic B."/>
        </authorList>
    </citation>
    <scope>NUCLEOTIDE SEQUENCE [LARGE SCALE GENOMIC DNA]</scope>
    <source>
        <strain evidence="7 8">L8b</strain>
    </source>
</reference>
<keyword evidence="3 7" id="KW-0418">Kinase</keyword>
<keyword evidence="4" id="KW-0067">ATP-binding</keyword>
<dbReference type="Proteomes" id="UP000319322">
    <property type="component" value="Unassembled WGS sequence"/>
</dbReference>
<evidence type="ECO:0000313" key="7">
    <source>
        <dbReference type="EMBL" id="TSA80148.1"/>
    </source>
</evidence>
<dbReference type="PIRSF" id="PIRSF010376">
    <property type="entry name" value="IspE"/>
    <property type="match status" value="1"/>
</dbReference>
<proteinExistence type="predicted"/>
<reference evidence="8" key="2">
    <citation type="submission" date="2019-07" db="EMBL/GenBank/DDBJ databases">
        <title>Helicobacter labacensis sp. nov., Helicobacter mehlei sp. nov. and Helicobacter vulpis sp. nov., isolated from gastric mucosa of red fox (Vulpis vulpis).</title>
        <authorList>
            <person name="Papic B."/>
        </authorList>
    </citation>
    <scope>NUCLEOTIDE SEQUENCE [LARGE SCALE GENOMIC DNA]</scope>
    <source>
        <strain evidence="8">L8b</strain>
    </source>
</reference>
<dbReference type="InterPro" id="IPR020568">
    <property type="entry name" value="Ribosomal_Su5_D2-typ_SF"/>
</dbReference>
<dbReference type="Pfam" id="PF00288">
    <property type="entry name" value="GHMP_kinases_N"/>
    <property type="match status" value="1"/>
</dbReference>
<dbReference type="EC" id="2.7.1.148" evidence="5"/>
<keyword evidence="8" id="KW-1185">Reference proteome</keyword>
<dbReference type="PANTHER" id="PTHR43527:SF2">
    <property type="entry name" value="4-DIPHOSPHOCYTIDYL-2-C-METHYL-D-ERYTHRITOL KINASE, CHLOROPLASTIC"/>
    <property type="match status" value="1"/>
</dbReference>